<evidence type="ECO:0000256" key="1">
    <source>
        <dbReference type="SAM" id="MobiDB-lite"/>
    </source>
</evidence>
<evidence type="ECO:0000313" key="3">
    <source>
        <dbReference type="EMBL" id="CAA9449378.1"/>
    </source>
</evidence>
<accession>A0A6J4QML2</accession>
<feature type="region of interest" description="Disordered" evidence="1">
    <location>
        <begin position="61"/>
        <end position="89"/>
    </location>
</feature>
<organism evidence="3">
    <name type="scientific">uncultured Rubrobacteraceae bacterium</name>
    <dbReference type="NCBI Taxonomy" id="349277"/>
    <lineage>
        <taxon>Bacteria</taxon>
        <taxon>Bacillati</taxon>
        <taxon>Actinomycetota</taxon>
        <taxon>Rubrobacteria</taxon>
        <taxon>Rubrobacterales</taxon>
        <taxon>Rubrobacteraceae</taxon>
        <taxon>environmental samples</taxon>
    </lineage>
</organism>
<evidence type="ECO:0000256" key="2">
    <source>
        <dbReference type="SAM" id="SignalP"/>
    </source>
</evidence>
<proteinExistence type="predicted"/>
<feature type="signal peptide" evidence="2">
    <location>
        <begin position="1"/>
        <end position="23"/>
    </location>
</feature>
<sequence length="89" mass="9307">MRKKLVLMMASLAMLLASTVAMAQTEPGGADEVRCLLPEECGPVSEDELLCLLPEGCDTNGDGVPDLRAGEPVPEEETGTGAVQYENAA</sequence>
<keyword evidence="2" id="KW-0732">Signal</keyword>
<name>A0A6J4QML2_9ACTN</name>
<dbReference type="AlphaFoldDB" id="A0A6J4QML2"/>
<feature type="chain" id="PRO_5026800402" evidence="2">
    <location>
        <begin position="24"/>
        <end position="89"/>
    </location>
</feature>
<reference evidence="3" key="1">
    <citation type="submission" date="2020-02" db="EMBL/GenBank/DDBJ databases">
        <authorList>
            <person name="Meier V. D."/>
        </authorList>
    </citation>
    <scope>NUCLEOTIDE SEQUENCE</scope>
    <source>
        <strain evidence="3">AVDCRST_MAG78</strain>
    </source>
</reference>
<gene>
    <name evidence="3" type="ORF">AVDCRST_MAG78-3211</name>
</gene>
<protein>
    <submittedName>
        <fullName evidence="3">Uncharacterized protein</fullName>
    </submittedName>
</protein>
<dbReference type="EMBL" id="CADCVB010000216">
    <property type="protein sequence ID" value="CAA9449378.1"/>
    <property type="molecule type" value="Genomic_DNA"/>
</dbReference>